<accession>A0A5C3EE02</accession>
<reference evidence="1 2" key="1">
    <citation type="submission" date="2018-03" db="EMBL/GenBank/DDBJ databases">
        <authorList>
            <person name="Guldener U."/>
        </authorList>
    </citation>
    <scope>NUCLEOTIDE SEQUENCE [LARGE SCALE GENOMIC DNA]</scope>
    <source>
        <strain evidence="1 2">NBRC100155</strain>
    </source>
</reference>
<dbReference type="EMBL" id="OOIN01000024">
    <property type="protein sequence ID" value="SPO28678.1"/>
    <property type="molecule type" value="Genomic_DNA"/>
</dbReference>
<dbReference type="Proteomes" id="UP000324022">
    <property type="component" value="Unassembled WGS sequence"/>
</dbReference>
<organism evidence="1 2">
    <name type="scientific">Ustilago trichophora</name>
    <dbReference type="NCBI Taxonomy" id="86804"/>
    <lineage>
        <taxon>Eukaryota</taxon>
        <taxon>Fungi</taxon>
        <taxon>Dikarya</taxon>
        <taxon>Basidiomycota</taxon>
        <taxon>Ustilaginomycotina</taxon>
        <taxon>Ustilaginomycetes</taxon>
        <taxon>Ustilaginales</taxon>
        <taxon>Ustilaginaceae</taxon>
        <taxon>Ustilago</taxon>
    </lineage>
</organism>
<dbReference type="AlphaFoldDB" id="A0A5C3EE02"/>
<name>A0A5C3EE02_9BASI</name>
<evidence type="ECO:0000313" key="2">
    <source>
        <dbReference type="Proteomes" id="UP000324022"/>
    </source>
</evidence>
<keyword evidence="2" id="KW-1185">Reference proteome</keyword>
<proteinExistence type="predicted"/>
<gene>
    <name evidence="1" type="ORF">UTRI_04556</name>
</gene>
<evidence type="ECO:0000313" key="1">
    <source>
        <dbReference type="EMBL" id="SPO28678.1"/>
    </source>
</evidence>
<sequence>MEDVQGNAEAKRVNKATDTHASIKMMARMSRKTEPWLLRSMASLSLLLAAAEVCCSLTQPSSIYAIANIPLPQLDRSSDALTIHSFKRVVWFA</sequence>
<protein>
    <submittedName>
        <fullName evidence="1">Uncharacterized protein</fullName>
    </submittedName>
</protein>